<comment type="caution">
    <text evidence="2">The sequence shown here is derived from an EMBL/GenBank/DDBJ whole genome shotgun (WGS) entry which is preliminary data.</text>
</comment>
<sequence length="271" mass="31073">MRRMRERSSSAKKHGEVSWPKIIFRKWLNLNNKESDFSADERDNNTDFDEEVEEEEDNVRAIPLLCVGTWNVGGKVPNHDLDIEEWLDTEDPADIYVLGHHRGIVAAPETDSESDDDRVHPLDELHGKTDETKYDLNSCTTSFDARMQQKLNVEKRLARRRLDRCGGFSLIDCDAIPKTPTFLQRRCDRVLTCGKGIKILSYRRNELNLSDHRPVTATFSAEVEVFSHRKLQRALTLTDAEVDDGKIVADMAISVDMDRLRLREEISESGS</sequence>
<dbReference type="GO" id="GO:0034485">
    <property type="term" value="F:phosphatidylinositol-3,4,5-trisphosphate 5-phosphatase activity"/>
    <property type="evidence" value="ECO:0007669"/>
    <property type="project" value="TreeGrafter"/>
</dbReference>
<dbReference type="AlphaFoldDB" id="A0A835S1P0"/>
<dbReference type="InterPro" id="IPR045849">
    <property type="entry name" value="IP5P_plant"/>
</dbReference>
<evidence type="ECO:0000313" key="3">
    <source>
        <dbReference type="Proteomes" id="UP000639772"/>
    </source>
</evidence>
<dbReference type="GO" id="GO:0004439">
    <property type="term" value="F:phosphatidylinositol-4,5-bisphosphate 5-phosphatase activity"/>
    <property type="evidence" value="ECO:0007669"/>
    <property type="project" value="TreeGrafter"/>
</dbReference>
<dbReference type="InterPro" id="IPR036691">
    <property type="entry name" value="Endo/exonu/phosph_ase_sf"/>
</dbReference>
<gene>
    <name evidence="2" type="ORF">HPP92_002501</name>
</gene>
<organism evidence="2 3">
    <name type="scientific">Vanilla planifolia</name>
    <name type="common">Vanilla</name>
    <dbReference type="NCBI Taxonomy" id="51239"/>
    <lineage>
        <taxon>Eukaryota</taxon>
        <taxon>Viridiplantae</taxon>
        <taxon>Streptophyta</taxon>
        <taxon>Embryophyta</taxon>
        <taxon>Tracheophyta</taxon>
        <taxon>Spermatophyta</taxon>
        <taxon>Magnoliopsida</taxon>
        <taxon>Liliopsida</taxon>
        <taxon>Asparagales</taxon>
        <taxon>Orchidaceae</taxon>
        <taxon>Vanilloideae</taxon>
        <taxon>Vanilleae</taxon>
        <taxon>Vanilla</taxon>
    </lineage>
</organism>
<dbReference type="SUPFAM" id="SSF56219">
    <property type="entry name" value="DNase I-like"/>
    <property type="match status" value="2"/>
</dbReference>
<dbReference type="Proteomes" id="UP000639772">
    <property type="component" value="Chromosome 1"/>
</dbReference>
<reference evidence="2 3" key="1">
    <citation type="journal article" date="2020" name="Nat. Food">
        <title>A phased Vanilla planifolia genome enables genetic improvement of flavour and production.</title>
        <authorList>
            <person name="Hasing T."/>
            <person name="Tang H."/>
            <person name="Brym M."/>
            <person name="Khazi F."/>
            <person name="Huang T."/>
            <person name="Chambers A.H."/>
        </authorList>
    </citation>
    <scope>NUCLEOTIDE SEQUENCE [LARGE SCALE GENOMIC DNA]</scope>
    <source>
        <tissue evidence="2">Leaf</tissue>
    </source>
</reference>
<evidence type="ECO:0000313" key="2">
    <source>
        <dbReference type="EMBL" id="KAG0502429.1"/>
    </source>
</evidence>
<dbReference type="EMBL" id="JADCNM010000001">
    <property type="protein sequence ID" value="KAG0502429.1"/>
    <property type="molecule type" value="Genomic_DNA"/>
</dbReference>
<dbReference type="Gene3D" id="3.60.10.10">
    <property type="entry name" value="Endonuclease/exonuclease/phosphatase"/>
    <property type="match status" value="1"/>
</dbReference>
<proteinExistence type="predicted"/>
<dbReference type="PANTHER" id="PTHR45666">
    <property type="entry name" value="TYPE IV INOSITOL POLYPHOSPHATE 5-PHOSPHATASE 9"/>
    <property type="match status" value="1"/>
</dbReference>
<protein>
    <submittedName>
        <fullName evidence="2">Uncharacterized protein</fullName>
    </submittedName>
</protein>
<dbReference type="GO" id="GO:0046856">
    <property type="term" value="P:phosphatidylinositol dephosphorylation"/>
    <property type="evidence" value="ECO:0007669"/>
    <property type="project" value="TreeGrafter"/>
</dbReference>
<dbReference type="GO" id="GO:0004445">
    <property type="term" value="F:inositol-polyphosphate 5-phosphatase activity"/>
    <property type="evidence" value="ECO:0007669"/>
    <property type="project" value="InterPro"/>
</dbReference>
<dbReference type="PANTHER" id="PTHR45666:SF5">
    <property type="entry name" value="TYPE IV INOSITOL POLYPHOSPHATE 5-PHOSPHATASE 3"/>
    <property type="match status" value="1"/>
</dbReference>
<dbReference type="OrthoDB" id="62798at2759"/>
<name>A0A835S1P0_VANPL</name>
<keyword evidence="1" id="KW-0378">Hydrolase</keyword>
<evidence type="ECO:0000256" key="1">
    <source>
        <dbReference type="ARBA" id="ARBA00022801"/>
    </source>
</evidence>
<accession>A0A835S1P0</accession>